<dbReference type="EMBL" id="JABVED010000005">
    <property type="protein sequence ID" value="MBC6447837.1"/>
    <property type="molecule type" value="Genomic_DNA"/>
</dbReference>
<keyword evidence="3" id="KW-1185">Reference proteome</keyword>
<evidence type="ECO:0008006" key="4">
    <source>
        <dbReference type="Google" id="ProtNLM"/>
    </source>
</evidence>
<reference evidence="2 3" key="1">
    <citation type="submission" date="2020-06" db="EMBL/GenBank/DDBJ databases">
        <title>Actinokineospora xiongansis sp. nov., isolated from soil of Baiyangdian.</title>
        <authorList>
            <person name="Zhang X."/>
        </authorList>
    </citation>
    <scope>NUCLEOTIDE SEQUENCE [LARGE SCALE GENOMIC DNA]</scope>
    <source>
        <strain evidence="2 3">HBU206404</strain>
    </source>
</reference>
<sequence>MIYTTVRVVIDGPSRLAMLAVVAFTVLWTTFSCRMFKRGIYVSGLGVRTQEFFSSRTFLWESIHKFRILHTDPIHFSEEVLIVLRDGSTVPTPVRFPDDPDVTPENVVKQYWAGPTVCRMAVERLMKELAQAQSRAGHDS</sequence>
<feature type="transmembrane region" description="Helical" evidence="1">
    <location>
        <begin position="12"/>
        <end position="31"/>
    </location>
</feature>
<dbReference type="PROSITE" id="PS51257">
    <property type="entry name" value="PROKAR_LIPOPROTEIN"/>
    <property type="match status" value="1"/>
</dbReference>
<evidence type="ECO:0000313" key="3">
    <source>
        <dbReference type="Proteomes" id="UP000734823"/>
    </source>
</evidence>
<comment type="caution">
    <text evidence="2">The sequence shown here is derived from an EMBL/GenBank/DDBJ whole genome shotgun (WGS) entry which is preliminary data.</text>
</comment>
<name>A0ABR7L5G0_9PSEU</name>
<gene>
    <name evidence="2" type="ORF">GPZ80_11715</name>
</gene>
<keyword evidence="1" id="KW-0472">Membrane</keyword>
<evidence type="ECO:0000256" key="1">
    <source>
        <dbReference type="SAM" id="Phobius"/>
    </source>
</evidence>
<accession>A0ABR7L5G0</accession>
<keyword evidence="1" id="KW-1133">Transmembrane helix</keyword>
<evidence type="ECO:0000313" key="2">
    <source>
        <dbReference type="EMBL" id="MBC6447837.1"/>
    </source>
</evidence>
<dbReference type="RefSeq" id="WP_187220329.1">
    <property type="nucleotide sequence ID" value="NZ_JABVED010000005.1"/>
</dbReference>
<protein>
    <recommendedName>
        <fullName evidence="4">PH domain-containing protein</fullName>
    </recommendedName>
</protein>
<proteinExistence type="predicted"/>
<dbReference type="Proteomes" id="UP000734823">
    <property type="component" value="Unassembled WGS sequence"/>
</dbReference>
<keyword evidence="1" id="KW-0812">Transmembrane</keyword>
<organism evidence="2 3">
    <name type="scientific">Actinokineospora xionganensis</name>
    <dbReference type="NCBI Taxonomy" id="2684470"/>
    <lineage>
        <taxon>Bacteria</taxon>
        <taxon>Bacillati</taxon>
        <taxon>Actinomycetota</taxon>
        <taxon>Actinomycetes</taxon>
        <taxon>Pseudonocardiales</taxon>
        <taxon>Pseudonocardiaceae</taxon>
        <taxon>Actinokineospora</taxon>
    </lineage>
</organism>